<dbReference type="GO" id="GO:0044695">
    <property type="term" value="C:Dsc E3 ubiquitin ligase complex"/>
    <property type="evidence" value="ECO:0007669"/>
    <property type="project" value="InterPro"/>
</dbReference>
<organism evidence="3 4">
    <name type="scientific">Pneumocystis wakefieldiae</name>
    <dbReference type="NCBI Taxonomy" id="38082"/>
    <lineage>
        <taxon>Eukaryota</taxon>
        <taxon>Fungi</taxon>
        <taxon>Dikarya</taxon>
        <taxon>Ascomycota</taxon>
        <taxon>Taphrinomycotina</taxon>
        <taxon>Pneumocystomycetes</taxon>
        <taxon>Pneumocystaceae</taxon>
        <taxon>Pneumocystis</taxon>
    </lineage>
</organism>
<dbReference type="OrthoDB" id="5428737at2759"/>
<dbReference type="PANTHER" id="PTHR39405">
    <property type="entry name" value="DSC E3 UBIQUITIN LIGASE COMPLEX SUBUNIT 4"/>
    <property type="match status" value="1"/>
</dbReference>
<dbReference type="Proteomes" id="UP000663699">
    <property type="component" value="Chromosome 1"/>
</dbReference>
<dbReference type="EMBL" id="CP054532">
    <property type="protein sequence ID" value="QSL64129.1"/>
    <property type="molecule type" value="Genomic_DNA"/>
</dbReference>
<proteinExistence type="predicted"/>
<protein>
    <recommendedName>
        <fullName evidence="2">DUF1746 domain-containing protein</fullName>
    </recommendedName>
</protein>
<keyword evidence="1" id="KW-1133">Transmembrane helix</keyword>
<keyword evidence="1" id="KW-0472">Membrane</keyword>
<dbReference type="GO" id="GO:0005783">
    <property type="term" value="C:endoplasmic reticulum"/>
    <property type="evidence" value="ECO:0007669"/>
    <property type="project" value="TreeGrafter"/>
</dbReference>
<dbReference type="Pfam" id="PF08508">
    <property type="entry name" value="DUF1746"/>
    <property type="match status" value="1"/>
</dbReference>
<evidence type="ECO:0000313" key="4">
    <source>
        <dbReference type="Proteomes" id="UP000663699"/>
    </source>
</evidence>
<reference evidence="3" key="1">
    <citation type="submission" date="2020-06" db="EMBL/GenBank/DDBJ databases">
        <title>Genomes of multiple members of Pneumocystis genus reveal paths to human pathogen Pneumocystis jirovecii.</title>
        <authorList>
            <person name="Cisse O.H."/>
            <person name="Ma L."/>
            <person name="Dekker J."/>
            <person name="Khil P."/>
            <person name="Jo J."/>
            <person name="Brenchley J."/>
            <person name="Blair R."/>
            <person name="Pahar B."/>
            <person name="Chabe M."/>
            <person name="Van Rompay K.A."/>
            <person name="Keesler R."/>
            <person name="Sukura A."/>
            <person name="Hirsch V."/>
            <person name="Kutty G."/>
            <person name="Liu Y."/>
            <person name="Peng L."/>
            <person name="Chen J."/>
            <person name="Song J."/>
            <person name="Weissenbacher-Lang C."/>
            <person name="Xu J."/>
            <person name="Upham N.S."/>
            <person name="Stajich J.E."/>
            <person name="Cuomo C.A."/>
            <person name="Cushion M.T."/>
            <person name="Kovacs J.A."/>
        </authorList>
    </citation>
    <scope>NUCLEOTIDE SEQUENCE</scope>
    <source>
        <strain evidence="3">2A</strain>
    </source>
</reference>
<feature type="domain" description="DUF1746" evidence="2">
    <location>
        <begin position="34"/>
        <end position="161"/>
    </location>
</feature>
<feature type="transmembrane region" description="Helical" evidence="1">
    <location>
        <begin position="56"/>
        <end position="77"/>
    </location>
</feature>
<dbReference type="PANTHER" id="PTHR39405:SF1">
    <property type="entry name" value="DSC E3 UBIQUITIN LIGASE COMPLEX SUBUNIT 4"/>
    <property type="match status" value="1"/>
</dbReference>
<evidence type="ECO:0000256" key="1">
    <source>
        <dbReference type="SAM" id="Phobius"/>
    </source>
</evidence>
<keyword evidence="4" id="KW-1185">Reference proteome</keyword>
<feature type="transmembrane region" description="Helical" evidence="1">
    <location>
        <begin position="97"/>
        <end position="118"/>
    </location>
</feature>
<dbReference type="AlphaFoldDB" id="A0A899FXY9"/>
<dbReference type="InterPro" id="IPR038967">
    <property type="entry name" value="Dsc4-like"/>
</dbReference>
<evidence type="ECO:0000259" key="2">
    <source>
        <dbReference type="Pfam" id="PF08508"/>
    </source>
</evidence>
<evidence type="ECO:0000313" key="3">
    <source>
        <dbReference type="EMBL" id="QSL64129.1"/>
    </source>
</evidence>
<dbReference type="GO" id="GO:0032933">
    <property type="term" value="P:SREBP signaling pathway"/>
    <property type="evidence" value="ECO:0007669"/>
    <property type="project" value="InterPro"/>
</dbReference>
<accession>A0A899FXY9</accession>
<dbReference type="InterPro" id="IPR013715">
    <property type="entry name" value="DUF1746"/>
</dbReference>
<name>A0A899FXY9_9ASCO</name>
<keyword evidence="1" id="KW-0812">Transmembrane</keyword>
<sequence>MDENWLETRALSQIFFQDRSGKINERFKNHLIRSLDVLVYCHIVCIYFMDISFFRLLLRSVIQLVCTPISCLISLNYGSKNIYTHKIVYISVIPRLFFFYAVIGSFLICLSCHLLWVLPDSAEGQYSYLHGGIFIDFVGEGHHCKFKPCFFDFIIFLLQLFILNIKENSSDIISDDFTISDDNQAE</sequence>
<gene>
    <name evidence="3" type="ORF">MERGE_000284</name>
</gene>
<feature type="transmembrane region" description="Helical" evidence="1">
    <location>
        <begin position="31"/>
        <end position="49"/>
    </location>
</feature>